<feature type="transmembrane region" description="Helical" evidence="2">
    <location>
        <begin position="297"/>
        <end position="315"/>
    </location>
</feature>
<name>A0A9P9IHK7_9PLEO</name>
<dbReference type="EMBL" id="JAGMWT010000011">
    <property type="protein sequence ID" value="KAH7119839.1"/>
    <property type="molecule type" value="Genomic_DNA"/>
</dbReference>
<feature type="transmembrane region" description="Helical" evidence="2">
    <location>
        <begin position="335"/>
        <end position="354"/>
    </location>
</feature>
<dbReference type="AlphaFoldDB" id="A0A9P9IHK7"/>
<gene>
    <name evidence="3" type="ORF">B0J11DRAFT_71320</name>
</gene>
<organism evidence="3 4">
    <name type="scientific">Dendryphion nanum</name>
    <dbReference type="NCBI Taxonomy" id="256645"/>
    <lineage>
        <taxon>Eukaryota</taxon>
        <taxon>Fungi</taxon>
        <taxon>Dikarya</taxon>
        <taxon>Ascomycota</taxon>
        <taxon>Pezizomycotina</taxon>
        <taxon>Dothideomycetes</taxon>
        <taxon>Pleosporomycetidae</taxon>
        <taxon>Pleosporales</taxon>
        <taxon>Torulaceae</taxon>
        <taxon>Dendryphion</taxon>
    </lineage>
</organism>
<feature type="transmembrane region" description="Helical" evidence="2">
    <location>
        <begin position="366"/>
        <end position="392"/>
    </location>
</feature>
<comment type="caution">
    <text evidence="3">The sequence shown here is derived from an EMBL/GenBank/DDBJ whole genome shotgun (WGS) entry which is preliminary data.</text>
</comment>
<evidence type="ECO:0000313" key="3">
    <source>
        <dbReference type="EMBL" id="KAH7119839.1"/>
    </source>
</evidence>
<sequence>MMTTPTQDSQKSPDPAPVSADACVEHGHYHQHQNTPSEETHHRETIANDNRETGSDHRPGESSSVNSTLPTDTLQSPKRLSAREIMGHIKWFIQDQWFLIVFGLLILISSQVQVPDSRQEIKRVVTSYLCVSIIFLVNGCTMPTKVLLENYRKWRVHLFVQLQCYIVTSAATFAIVSICATNPNFMDPWLLIGLLFVGCAPTTMSSNSVMTRQAHGNTALTVVQSVIGQFLCPFLTPIILRMYLSSGAWYSKVLVNGDAYGELYRRIFKQLGLSLFLPMFVGQVIRNLFPTACDTVFFKWKLVKLSSLSLLVVIWQTFDQAFASGAFASIKASNIIFMIFISFALYFVWLGLCFATATTWLPKRDVIACCYCTPAKPISIIVPLSSVMYLNISVLDQSKLQMPIVLYQGIHVAIGGILTIVFRKWIRPDEEREDREKNAEPTQAA</sequence>
<keyword evidence="2" id="KW-1133">Transmembrane helix</keyword>
<dbReference type="Pfam" id="PF13593">
    <property type="entry name" value="SBF_like"/>
    <property type="match status" value="1"/>
</dbReference>
<feature type="transmembrane region" description="Helical" evidence="2">
    <location>
        <begin position="97"/>
        <end position="114"/>
    </location>
</feature>
<feature type="transmembrane region" description="Helical" evidence="2">
    <location>
        <begin position="267"/>
        <end position="285"/>
    </location>
</feature>
<dbReference type="GO" id="GO:0005886">
    <property type="term" value="C:plasma membrane"/>
    <property type="evidence" value="ECO:0007669"/>
    <property type="project" value="TreeGrafter"/>
</dbReference>
<feature type="transmembrane region" description="Helical" evidence="2">
    <location>
        <begin position="160"/>
        <end position="183"/>
    </location>
</feature>
<feature type="transmembrane region" description="Helical" evidence="2">
    <location>
        <begin position="222"/>
        <end position="244"/>
    </location>
</feature>
<evidence type="ECO:0000313" key="4">
    <source>
        <dbReference type="Proteomes" id="UP000700596"/>
    </source>
</evidence>
<dbReference type="InterPro" id="IPR016833">
    <property type="entry name" value="Put_Na-Bile_cotransptr"/>
</dbReference>
<proteinExistence type="predicted"/>
<evidence type="ECO:0000256" key="1">
    <source>
        <dbReference type="SAM" id="MobiDB-lite"/>
    </source>
</evidence>
<dbReference type="PANTHER" id="PTHR18640">
    <property type="entry name" value="SOLUTE CARRIER FAMILY 10 MEMBER 7"/>
    <property type="match status" value="1"/>
</dbReference>
<feature type="transmembrane region" description="Helical" evidence="2">
    <location>
        <begin position="189"/>
        <end position="210"/>
    </location>
</feature>
<reference evidence="3" key="1">
    <citation type="journal article" date="2021" name="Nat. Commun.">
        <title>Genetic determinants of endophytism in the Arabidopsis root mycobiome.</title>
        <authorList>
            <person name="Mesny F."/>
            <person name="Miyauchi S."/>
            <person name="Thiergart T."/>
            <person name="Pickel B."/>
            <person name="Atanasova L."/>
            <person name="Karlsson M."/>
            <person name="Huettel B."/>
            <person name="Barry K.W."/>
            <person name="Haridas S."/>
            <person name="Chen C."/>
            <person name="Bauer D."/>
            <person name="Andreopoulos W."/>
            <person name="Pangilinan J."/>
            <person name="LaButti K."/>
            <person name="Riley R."/>
            <person name="Lipzen A."/>
            <person name="Clum A."/>
            <person name="Drula E."/>
            <person name="Henrissat B."/>
            <person name="Kohler A."/>
            <person name="Grigoriev I.V."/>
            <person name="Martin F.M."/>
            <person name="Hacquard S."/>
        </authorList>
    </citation>
    <scope>NUCLEOTIDE SEQUENCE</scope>
    <source>
        <strain evidence="3">MPI-CAGE-CH-0243</strain>
    </source>
</reference>
<keyword evidence="2" id="KW-0472">Membrane</keyword>
<dbReference type="OrthoDB" id="188035at2759"/>
<feature type="compositionally biased region" description="Polar residues" evidence="1">
    <location>
        <begin position="61"/>
        <end position="75"/>
    </location>
</feature>
<keyword evidence="2" id="KW-0812">Transmembrane</keyword>
<dbReference type="PANTHER" id="PTHR18640:SF5">
    <property type="entry name" value="SODIUM_BILE ACID COTRANSPORTER 7"/>
    <property type="match status" value="1"/>
</dbReference>
<keyword evidence="4" id="KW-1185">Reference proteome</keyword>
<protein>
    <submittedName>
        <fullName evidence="3">SBF-like CPA transporter family-domain-containing protein</fullName>
    </submittedName>
</protein>
<dbReference type="InterPro" id="IPR038770">
    <property type="entry name" value="Na+/solute_symporter_sf"/>
</dbReference>
<feature type="region of interest" description="Disordered" evidence="1">
    <location>
        <begin position="1"/>
        <end position="75"/>
    </location>
</feature>
<feature type="compositionally biased region" description="Basic and acidic residues" evidence="1">
    <location>
        <begin position="38"/>
        <end position="60"/>
    </location>
</feature>
<dbReference type="Proteomes" id="UP000700596">
    <property type="component" value="Unassembled WGS sequence"/>
</dbReference>
<dbReference type="Gene3D" id="1.20.1530.20">
    <property type="match status" value="1"/>
</dbReference>
<feature type="transmembrane region" description="Helical" evidence="2">
    <location>
        <begin position="126"/>
        <end position="148"/>
    </location>
</feature>
<feature type="compositionally biased region" description="Polar residues" evidence="1">
    <location>
        <begin position="1"/>
        <end position="12"/>
    </location>
</feature>
<accession>A0A9P9IHK7</accession>
<feature type="transmembrane region" description="Helical" evidence="2">
    <location>
        <begin position="404"/>
        <end position="422"/>
    </location>
</feature>
<evidence type="ECO:0000256" key="2">
    <source>
        <dbReference type="SAM" id="Phobius"/>
    </source>
</evidence>